<name>A0ABV0BFR7_9HYPH</name>
<keyword evidence="5 8" id="KW-0457">Lysine biosynthesis</keyword>
<evidence type="ECO:0000256" key="4">
    <source>
        <dbReference type="ARBA" id="ARBA00022605"/>
    </source>
</evidence>
<feature type="active site" evidence="9">
    <location>
        <position position="79"/>
    </location>
</feature>
<dbReference type="PANTHER" id="PTHR31689">
    <property type="entry name" value="DIAMINOPIMELATE EPIMERASE, CHLOROPLASTIC"/>
    <property type="match status" value="1"/>
</dbReference>
<dbReference type="InterPro" id="IPR001653">
    <property type="entry name" value="DAP_epimerase_DapF"/>
</dbReference>
<dbReference type="NCBIfam" id="TIGR00652">
    <property type="entry name" value="DapF"/>
    <property type="match status" value="1"/>
</dbReference>
<feature type="binding site" evidence="8">
    <location>
        <begin position="230"/>
        <end position="231"/>
    </location>
    <ligand>
        <name>substrate</name>
    </ligand>
</feature>
<sequence>MSNYLTNHRFLKMNGLGNEIVVLDLRGEKHIVTSDEAIAIANDPRSRFDQMMVLHDPVTPGTDAFIRIYNTDGTIAGGCGNGTRCVAWALMADAEISAGFQGTKLHLETKMGPLVCERRGDVEFTVDMGVPLFGWQDIPLAHEVTDTLAFEVPLEGYKFVPAAGVSVGNPHIIFFIDNVADWDVHKVGPSLEHHPLFPERANISFAQLVAPDHFKVVVWERGAGATRACGTASCAVAVCAYRKGLAGRDVTVSLPGGDLQIEWRDNGHMFMTGPVELEWEDHFRPELFAGVR</sequence>
<comment type="function">
    <text evidence="8">Catalyzes the stereoinversion of LL-2,6-diaminopimelate (L,L-DAP) to meso-diaminopimelate (meso-DAP), a precursor of L-lysine and an essential component of the bacterial peptidoglycan.</text>
</comment>
<keyword evidence="11" id="KW-1185">Reference proteome</keyword>
<reference evidence="10 11" key="1">
    <citation type="submission" date="2024-04" db="EMBL/GenBank/DDBJ databases">
        <title>A novel species isolated from cricket.</title>
        <authorList>
            <person name="Wang H.-C."/>
        </authorList>
    </citation>
    <scope>NUCLEOTIDE SEQUENCE [LARGE SCALE GENOMIC DNA]</scope>
    <source>
        <strain evidence="10 11">WL0021</strain>
    </source>
</reference>
<feature type="binding site" evidence="8">
    <location>
        <position position="169"/>
    </location>
    <ligand>
        <name>substrate</name>
    </ligand>
</feature>
<gene>
    <name evidence="8 10" type="primary">dapF</name>
    <name evidence="10" type="ORF">WJT86_00550</name>
</gene>
<feature type="active site" description="Proton acceptor" evidence="8">
    <location>
        <position position="229"/>
    </location>
</feature>
<feature type="binding site" evidence="8">
    <location>
        <position position="202"/>
    </location>
    <ligand>
        <name>substrate</name>
    </ligand>
</feature>
<protein>
    <recommendedName>
        <fullName evidence="3 8">Diaminopimelate epimerase</fullName>
        <shortName evidence="8">DAP epimerase</shortName>
        <ecNumber evidence="3 8">5.1.1.7</ecNumber>
    </recommendedName>
    <alternativeName>
        <fullName evidence="8">PLP-independent amino acid racemase</fullName>
    </alternativeName>
</protein>
<dbReference type="GO" id="GO:0008837">
    <property type="term" value="F:diaminopimelate epimerase activity"/>
    <property type="evidence" value="ECO:0007669"/>
    <property type="project" value="UniProtKB-EC"/>
</dbReference>
<evidence type="ECO:0000256" key="7">
    <source>
        <dbReference type="ARBA" id="ARBA00051712"/>
    </source>
</evidence>
<feature type="binding site" evidence="8">
    <location>
        <position position="18"/>
    </location>
    <ligand>
        <name>substrate</name>
    </ligand>
</feature>
<dbReference type="EC" id="5.1.1.7" evidence="3 8"/>
<feature type="binding site" evidence="8">
    <location>
        <begin position="80"/>
        <end position="81"/>
    </location>
    <ligand>
        <name>substrate</name>
    </ligand>
</feature>
<dbReference type="Gene3D" id="3.10.310.10">
    <property type="entry name" value="Diaminopimelate Epimerase, Chain A, domain 1"/>
    <property type="match status" value="2"/>
</dbReference>
<feature type="binding site" evidence="8">
    <location>
        <begin position="220"/>
        <end position="221"/>
    </location>
    <ligand>
        <name>substrate</name>
    </ligand>
</feature>
<keyword evidence="6 8" id="KW-0413">Isomerase</keyword>
<evidence type="ECO:0000313" key="11">
    <source>
        <dbReference type="Proteomes" id="UP001418637"/>
    </source>
</evidence>
<dbReference type="RefSeq" id="WP_346335543.1">
    <property type="nucleotide sequence ID" value="NZ_JBBYXI010000001.1"/>
</dbReference>
<keyword evidence="8" id="KW-0963">Cytoplasm</keyword>
<comment type="pathway">
    <text evidence="1 8">Amino-acid biosynthesis; L-lysine biosynthesis via DAP pathway; DL-2,6-diaminopimelate from LL-2,6-diaminopimelate: step 1/1.</text>
</comment>
<comment type="caution">
    <text evidence="10">The sequence shown here is derived from an EMBL/GenBank/DDBJ whole genome shotgun (WGS) entry which is preliminary data.</text>
</comment>
<evidence type="ECO:0000256" key="2">
    <source>
        <dbReference type="ARBA" id="ARBA00010219"/>
    </source>
</evidence>
<dbReference type="SUPFAM" id="SSF54506">
    <property type="entry name" value="Diaminopimelate epimerase-like"/>
    <property type="match status" value="2"/>
</dbReference>
<feature type="binding site" evidence="8">
    <location>
        <position position="50"/>
    </location>
    <ligand>
        <name>substrate</name>
    </ligand>
</feature>
<dbReference type="HAMAP" id="MF_00197">
    <property type="entry name" value="DAP_epimerase"/>
    <property type="match status" value="1"/>
</dbReference>
<feature type="binding site" evidence="8">
    <location>
        <position position="70"/>
    </location>
    <ligand>
        <name>substrate</name>
    </ligand>
</feature>
<evidence type="ECO:0000256" key="8">
    <source>
        <dbReference type="HAMAP-Rule" id="MF_00197"/>
    </source>
</evidence>
<comment type="similarity">
    <text evidence="2 8">Belongs to the diaminopimelate epimerase family.</text>
</comment>
<dbReference type="PANTHER" id="PTHR31689:SF0">
    <property type="entry name" value="DIAMINOPIMELATE EPIMERASE"/>
    <property type="match status" value="1"/>
</dbReference>
<proteinExistence type="inferred from homology"/>
<evidence type="ECO:0000256" key="9">
    <source>
        <dbReference type="PROSITE-ProRule" id="PRU10125"/>
    </source>
</evidence>
<comment type="subunit">
    <text evidence="8">Homodimer.</text>
</comment>
<organism evidence="10 11">
    <name type="scientific">Hohaiivirga grylli</name>
    <dbReference type="NCBI Taxonomy" id="3133970"/>
    <lineage>
        <taxon>Bacteria</taxon>
        <taxon>Pseudomonadati</taxon>
        <taxon>Pseudomonadota</taxon>
        <taxon>Alphaproteobacteria</taxon>
        <taxon>Hyphomicrobiales</taxon>
        <taxon>Methylobacteriaceae</taxon>
        <taxon>Hohaiivirga</taxon>
    </lineage>
</organism>
<feature type="site" description="Could be important to modulate the pK values of the two catalytic cysteine residues" evidence="8">
    <location>
        <position position="220"/>
    </location>
</feature>
<accession>A0ABV0BFR7</accession>
<feature type="site" description="Could be important to modulate the pK values of the two catalytic cysteine residues" evidence="8">
    <location>
        <position position="171"/>
    </location>
</feature>
<comment type="catalytic activity">
    <reaction evidence="7 8">
        <text>(2S,6S)-2,6-diaminopimelate = meso-2,6-diaminopimelate</text>
        <dbReference type="Rhea" id="RHEA:15393"/>
        <dbReference type="ChEBI" id="CHEBI:57609"/>
        <dbReference type="ChEBI" id="CHEBI:57791"/>
        <dbReference type="EC" id="5.1.1.7"/>
    </reaction>
</comment>
<dbReference type="InterPro" id="IPR018510">
    <property type="entry name" value="DAP_epimerase_AS"/>
</dbReference>
<dbReference type="Pfam" id="PF01678">
    <property type="entry name" value="DAP_epimerase"/>
    <property type="match status" value="2"/>
</dbReference>
<dbReference type="EMBL" id="JBBYXI010000001">
    <property type="protein sequence ID" value="MEN3929545.1"/>
    <property type="molecule type" value="Genomic_DNA"/>
</dbReference>
<evidence type="ECO:0000256" key="6">
    <source>
        <dbReference type="ARBA" id="ARBA00023235"/>
    </source>
</evidence>
<evidence type="ECO:0000256" key="1">
    <source>
        <dbReference type="ARBA" id="ARBA00005196"/>
    </source>
</evidence>
<dbReference type="PROSITE" id="PS01326">
    <property type="entry name" value="DAP_EPIMERASE"/>
    <property type="match status" value="1"/>
</dbReference>
<keyword evidence="4 8" id="KW-0028">Amino-acid biosynthesis</keyword>
<comment type="subcellular location">
    <subcellularLocation>
        <location evidence="8">Cytoplasm</location>
    </subcellularLocation>
</comment>
<evidence type="ECO:0000256" key="5">
    <source>
        <dbReference type="ARBA" id="ARBA00023154"/>
    </source>
</evidence>
<evidence type="ECO:0000313" key="10">
    <source>
        <dbReference type="EMBL" id="MEN3929545.1"/>
    </source>
</evidence>
<feature type="active site" description="Proton donor" evidence="8">
    <location>
        <position position="79"/>
    </location>
</feature>
<dbReference type="Proteomes" id="UP001418637">
    <property type="component" value="Unassembled WGS sequence"/>
</dbReference>
<evidence type="ECO:0000256" key="3">
    <source>
        <dbReference type="ARBA" id="ARBA00013080"/>
    </source>
</evidence>